<gene>
    <name evidence="3" type="ORF">HMPREF1076_03899</name>
</gene>
<evidence type="ECO:0000313" key="4">
    <source>
        <dbReference type="Proteomes" id="UP000006330"/>
    </source>
</evidence>
<dbReference type="InterPro" id="IPR027417">
    <property type="entry name" value="P-loop_NTPase"/>
</dbReference>
<reference evidence="3 4" key="1">
    <citation type="submission" date="2012-02" db="EMBL/GenBank/DDBJ databases">
        <title>The Genome Sequence of Parabacteroides goldsteinii CL02T12C30.</title>
        <authorList>
            <consortium name="The Broad Institute Genome Sequencing Platform"/>
            <person name="Earl A."/>
            <person name="Ward D."/>
            <person name="Feldgarden M."/>
            <person name="Gevers D."/>
            <person name="Zitomersky N.L."/>
            <person name="Coyne M.J."/>
            <person name="Comstock L.E."/>
            <person name="Young S.K."/>
            <person name="Zeng Q."/>
            <person name="Gargeya S."/>
            <person name="Fitzgerald M."/>
            <person name="Haas B."/>
            <person name="Abouelleil A."/>
            <person name="Alvarado L."/>
            <person name="Arachchi H.M."/>
            <person name="Berlin A."/>
            <person name="Chapman S.B."/>
            <person name="Gearin G."/>
            <person name="Goldberg J."/>
            <person name="Griggs A."/>
            <person name="Gujja S."/>
            <person name="Hansen M."/>
            <person name="Heiman D."/>
            <person name="Howarth C."/>
            <person name="Larimer J."/>
            <person name="Lui A."/>
            <person name="MacDonald P.J.P."/>
            <person name="McCowen C."/>
            <person name="Montmayeur A."/>
            <person name="Murphy C."/>
            <person name="Neiman D."/>
            <person name="Pearson M."/>
            <person name="Priest M."/>
            <person name="Roberts A."/>
            <person name="Saif S."/>
            <person name="Shea T."/>
            <person name="Sisk P."/>
            <person name="Stolte C."/>
            <person name="Sykes S."/>
            <person name="Wortman J."/>
            <person name="Nusbaum C."/>
            <person name="Birren B."/>
        </authorList>
    </citation>
    <scope>NUCLEOTIDE SEQUENCE [LARGE SCALE GENOMIC DNA]</scope>
    <source>
        <strain evidence="3 4">CL02T12C30</strain>
    </source>
</reference>
<dbReference type="Gene3D" id="3.40.50.300">
    <property type="entry name" value="P-loop containing nucleotide triphosphate hydrolases"/>
    <property type="match status" value="1"/>
</dbReference>
<feature type="domain" description="Rad50/SbcC-type AAA" evidence="2">
    <location>
        <begin position="25"/>
        <end position="257"/>
    </location>
</feature>
<dbReference type="AlphaFoldDB" id="K5ZGJ1"/>
<dbReference type="HOGENOM" id="CLU_029252_0_0_10"/>
<keyword evidence="1" id="KW-0175">Coiled coil</keyword>
<comment type="caution">
    <text evidence="3">The sequence shown here is derived from an EMBL/GenBank/DDBJ whole genome shotgun (WGS) entry which is preliminary data.</text>
</comment>
<evidence type="ECO:0000313" key="3">
    <source>
        <dbReference type="EMBL" id="EKN10561.1"/>
    </source>
</evidence>
<organism evidence="3 4">
    <name type="scientific">Parabacteroides goldsteinii CL02T12C30</name>
    <dbReference type="NCBI Taxonomy" id="999418"/>
    <lineage>
        <taxon>Bacteria</taxon>
        <taxon>Pseudomonadati</taxon>
        <taxon>Bacteroidota</taxon>
        <taxon>Bacteroidia</taxon>
        <taxon>Bacteroidales</taxon>
        <taxon>Tannerellaceae</taxon>
        <taxon>Parabacteroides</taxon>
    </lineage>
</organism>
<evidence type="ECO:0000256" key="1">
    <source>
        <dbReference type="SAM" id="Coils"/>
    </source>
</evidence>
<evidence type="ECO:0000259" key="2">
    <source>
        <dbReference type="Pfam" id="PF13476"/>
    </source>
</evidence>
<dbReference type="PATRIC" id="fig|999418.3.peg.3974"/>
<dbReference type="GO" id="GO:0016887">
    <property type="term" value="F:ATP hydrolysis activity"/>
    <property type="evidence" value="ECO:0007669"/>
    <property type="project" value="InterPro"/>
</dbReference>
<dbReference type="GO" id="GO:0006302">
    <property type="term" value="P:double-strand break repair"/>
    <property type="evidence" value="ECO:0007669"/>
    <property type="project" value="InterPro"/>
</dbReference>
<name>K5ZGJ1_9BACT</name>
<feature type="coiled-coil region" evidence="1">
    <location>
        <begin position="285"/>
        <end position="312"/>
    </location>
</feature>
<protein>
    <recommendedName>
        <fullName evidence="2">Rad50/SbcC-type AAA domain-containing protein</fullName>
    </recommendedName>
</protein>
<dbReference type="InterPro" id="IPR038729">
    <property type="entry name" value="Rad50/SbcC_AAA"/>
</dbReference>
<dbReference type="EMBL" id="AGZO01000027">
    <property type="protein sequence ID" value="EKN10561.1"/>
    <property type="molecule type" value="Genomic_DNA"/>
</dbReference>
<proteinExistence type="predicted"/>
<accession>K5ZGJ1</accession>
<dbReference type="Pfam" id="PF13476">
    <property type="entry name" value="AAA_23"/>
    <property type="match status" value="1"/>
</dbReference>
<sequence>MHNNLFVNRLIIYTKNNKVAYDETFHKGVNIIRGKNSSGKSTITHFLFYALGGAFNEWVKEAKQCSRVIVEVEVNGATLVLKRELNFNDEGRANGMEPMYIHWGKMEDVSDDNWKKYGFNTTPNSISFSNVLFNTLEIPIVKGDSNITMHQILRLIYIDQESPTSSLFLYEHFDTMLTRETVAELLLGIYNQELYDKKQRKEAIDKELINLSQEIKAIKKFIDAPYMLIPSHVRTQIENKEKEIEKINLTIQALKNEEKSIRFTKKTQLEFEVLNQEAIQQRSIVNKLNDQIRDLEFEIEDSKDFIIELERKLKSIKNSVATRDFIGGFSLEYCPECLSPLEKHDNKQTCRLCKQSVDESYGITQAKKIEQEICFQLKESSNLLIIKERKLIDLKAYYEAEKVKLFQIQGQVNNSLKDVKSIANERVESLLVEKGKCEGEILQFKTMLENAEIYNSLLQKEQSLKDEKVHCEYIITHLHREQEKNKEKTNREIEQFALKLLKKDLDRQEEFFKADTFNIDYRNNIAFITDKNERYSSSSNFYLKTSARYAIFLASLHIDQMRYPRFIFCDNMEDKGIEPERAHNFQRVLVDMVEQNDKSSYQLIYTTSHILKELDTPDYCVGDFYTETNKSLKYVSEFV</sequence>
<dbReference type="Proteomes" id="UP000006330">
    <property type="component" value="Unassembled WGS sequence"/>
</dbReference>